<evidence type="ECO:0000313" key="2">
    <source>
        <dbReference type="EMBL" id="PZG08233.1"/>
    </source>
</evidence>
<dbReference type="RefSeq" id="WP_111218996.1">
    <property type="nucleotide sequence ID" value="NZ_POTY01000297.1"/>
</dbReference>
<evidence type="ECO:0000256" key="1">
    <source>
        <dbReference type="SAM" id="MobiDB-lite"/>
    </source>
</evidence>
<gene>
    <name evidence="2" type="ORF">C1I95_30165</name>
</gene>
<evidence type="ECO:0008006" key="4">
    <source>
        <dbReference type="Google" id="ProtNLM"/>
    </source>
</evidence>
<protein>
    <recommendedName>
        <fullName evidence="4">Flavin reductase</fullName>
    </recommendedName>
</protein>
<dbReference type="EMBL" id="POTY01000297">
    <property type="protein sequence ID" value="PZG08233.1"/>
    <property type="molecule type" value="Genomic_DNA"/>
</dbReference>
<proteinExistence type="predicted"/>
<feature type="region of interest" description="Disordered" evidence="1">
    <location>
        <begin position="1"/>
        <end position="22"/>
    </location>
</feature>
<organism evidence="2 3">
    <name type="scientific">Micromonospora craterilacus</name>
    <dbReference type="NCBI Taxonomy" id="1655439"/>
    <lineage>
        <taxon>Bacteria</taxon>
        <taxon>Bacillati</taxon>
        <taxon>Actinomycetota</taxon>
        <taxon>Actinomycetes</taxon>
        <taxon>Micromonosporales</taxon>
        <taxon>Micromonosporaceae</taxon>
        <taxon>Micromonospora</taxon>
    </lineage>
</organism>
<keyword evidence="3" id="KW-1185">Reference proteome</keyword>
<evidence type="ECO:0000313" key="3">
    <source>
        <dbReference type="Proteomes" id="UP000248924"/>
    </source>
</evidence>
<accession>A0A2W2DBG6</accession>
<sequence length="89" mass="9620">MTDAAESSPSRAEAHAPSTPDWTCGTCGAEWPCEAKRASLLNEYQRDRATLAVYLGACLAAATQDLPAPAGRSLQERFMGWLPRQRKPG</sequence>
<comment type="caution">
    <text evidence="2">The sequence shown here is derived from an EMBL/GenBank/DDBJ whole genome shotgun (WGS) entry which is preliminary data.</text>
</comment>
<reference evidence="2 3" key="1">
    <citation type="submission" date="2018-01" db="EMBL/GenBank/DDBJ databases">
        <title>Draft genome sequence of Jishengella sp. NA12.</title>
        <authorList>
            <person name="Sahin N."/>
            <person name="Ay H."/>
            <person name="Saygin H."/>
        </authorList>
    </citation>
    <scope>NUCLEOTIDE SEQUENCE [LARGE SCALE GENOMIC DNA]</scope>
    <source>
        <strain evidence="2 3">NA12</strain>
    </source>
</reference>
<dbReference type="OrthoDB" id="3393036at2"/>
<feature type="compositionally biased region" description="Polar residues" evidence="1">
    <location>
        <begin position="1"/>
        <end position="10"/>
    </location>
</feature>
<dbReference type="Proteomes" id="UP000248924">
    <property type="component" value="Unassembled WGS sequence"/>
</dbReference>
<dbReference type="AlphaFoldDB" id="A0A2W2DBG6"/>
<name>A0A2W2DBG6_9ACTN</name>